<feature type="region of interest" description="Disordered" evidence="11">
    <location>
        <begin position="474"/>
        <end position="495"/>
    </location>
</feature>
<dbReference type="InterPro" id="IPR014712">
    <property type="entry name" value="ANTH_dom_sf"/>
</dbReference>
<feature type="domain" description="ENTH" evidence="12">
    <location>
        <begin position="1"/>
        <end position="111"/>
    </location>
</feature>
<keyword evidence="10" id="KW-0175">Coiled coil</keyword>
<dbReference type="Gene3D" id="1.25.40.90">
    <property type="match status" value="1"/>
</dbReference>
<dbReference type="GO" id="GO:0005546">
    <property type="term" value="F:phosphatidylinositol-4,5-bisphosphate binding"/>
    <property type="evidence" value="ECO:0007669"/>
    <property type="project" value="TreeGrafter"/>
</dbReference>
<evidence type="ECO:0000256" key="1">
    <source>
        <dbReference type="ARBA" id="ARBA00004132"/>
    </source>
</evidence>
<dbReference type="GO" id="GO:0072583">
    <property type="term" value="P:clathrin-dependent endocytosis"/>
    <property type="evidence" value="ECO:0007669"/>
    <property type="project" value="InterPro"/>
</dbReference>
<evidence type="ECO:0000256" key="7">
    <source>
        <dbReference type="ARBA" id="ARBA00023136"/>
    </source>
</evidence>
<organism evidence="13 14">
    <name type="scientific">Alligator sinensis</name>
    <name type="common">Chinese alligator</name>
    <dbReference type="NCBI Taxonomy" id="38654"/>
    <lineage>
        <taxon>Eukaryota</taxon>
        <taxon>Metazoa</taxon>
        <taxon>Chordata</taxon>
        <taxon>Craniata</taxon>
        <taxon>Vertebrata</taxon>
        <taxon>Euteleostomi</taxon>
        <taxon>Archelosauria</taxon>
        <taxon>Archosauria</taxon>
        <taxon>Crocodylia</taxon>
        <taxon>Alligatoridae</taxon>
        <taxon>Alligatorinae</taxon>
        <taxon>Alligator</taxon>
    </lineage>
</organism>
<keyword evidence="6" id="KW-0333">Golgi apparatus</keyword>
<dbReference type="GO" id="GO:0098894">
    <property type="term" value="C:extrinsic component of presynaptic endocytic zone membrane"/>
    <property type="evidence" value="ECO:0007669"/>
    <property type="project" value="TreeGrafter"/>
</dbReference>
<keyword evidence="13" id="KW-1185">Reference proteome</keyword>
<keyword evidence="7" id="KW-0472">Membrane</keyword>
<proteinExistence type="inferred from homology"/>
<comment type="similarity">
    <text evidence="4">Belongs to the PICALM/SNAP91 family.</text>
</comment>
<evidence type="ECO:0000256" key="2">
    <source>
        <dbReference type="ARBA" id="ARBA00004555"/>
    </source>
</evidence>
<evidence type="ECO:0000256" key="3">
    <source>
        <dbReference type="ARBA" id="ARBA00004600"/>
    </source>
</evidence>
<feature type="compositionally biased region" description="Low complexity" evidence="11">
    <location>
        <begin position="570"/>
        <end position="585"/>
    </location>
</feature>
<evidence type="ECO:0000256" key="11">
    <source>
        <dbReference type="SAM" id="MobiDB-lite"/>
    </source>
</evidence>
<evidence type="ECO:0000259" key="12">
    <source>
        <dbReference type="PROSITE" id="PS50942"/>
    </source>
</evidence>
<dbReference type="Proteomes" id="UP000189705">
    <property type="component" value="Unplaced"/>
</dbReference>
<protein>
    <submittedName>
        <fullName evidence="14">Phosphatidylinositol-binding clathrin assembly protein isoform X25</fullName>
    </submittedName>
</protein>
<dbReference type="GO" id="GO:0048268">
    <property type="term" value="P:clathrin coat assembly"/>
    <property type="evidence" value="ECO:0007669"/>
    <property type="project" value="InterPro"/>
</dbReference>
<dbReference type="PANTHER" id="PTHR22951:SF16">
    <property type="entry name" value="PHOSPHATIDYLINOSITOL-BINDING CLATHRIN ASSEMBLY PROTEIN"/>
    <property type="match status" value="1"/>
</dbReference>
<dbReference type="GO" id="GO:0000149">
    <property type="term" value="F:SNARE binding"/>
    <property type="evidence" value="ECO:0007669"/>
    <property type="project" value="TreeGrafter"/>
</dbReference>
<gene>
    <name evidence="14" type="primary">PICALM</name>
</gene>
<dbReference type="SUPFAM" id="SSF48464">
    <property type="entry name" value="ENTH/VHS domain"/>
    <property type="match status" value="1"/>
</dbReference>
<dbReference type="GO" id="GO:0005545">
    <property type="term" value="F:1-phosphatidylinositol binding"/>
    <property type="evidence" value="ECO:0007669"/>
    <property type="project" value="InterPro"/>
</dbReference>
<dbReference type="GO" id="GO:0016185">
    <property type="term" value="P:synaptic vesicle budding from presynaptic endocytic zone membrane"/>
    <property type="evidence" value="ECO:0007669"/>
    <property type="project" value="TreeGrafter"/>
</dbReference>
<dbReference type="InterPro" id="IPR008942">
    <property type="entry name" value="ENTH_VHS"/>
</dbReference>
<sequence length="601" mass="65387">MGPKKKHLDYLIQCTNEMNVNIPQLADSLFERTTNSSWVVVFKSLITTHHLMVYGNERFIQYLASRNTLFNLSNFLDKSGLQGYDMSTFIRRYSRYLNEKAVSYRQVAFDFTKVKRGADGVMRSMNTEKLLKTVPIIQNQMDALLDFNVNSNELTNGVINAAFMLLFKDAIRLFAAYNEGIINLLEKYFDMKKNQCKEGLDIYKKFLTRMTRISEFLKVAEQVGIDRGDIPDLSQAPSSLLDALEQHLASLDGKKIKDSTAASRATTLSNAVSSLASTGLSLTKVDEREKQAALEEEQARLKALKEQRLKELAKKPHTSLTTAASPVSTVAGSLMTTPAIDIFSTPSSSNSTSKLPNDLLDMQPTFHPPVHPISTTPQVGGTWGGFTPSPVAQPQPSAGLNVDFESVFGNKSSNVIVDSGGFDELGGLLKPTVASQNQCLPVAKVPPNKLVSDDLDSSLANLVGNLGIGNGTTKNDVNWTQPGEKKLTGGSNWQPKIAPTTAWNAPTLNGMHFPQYAPPVMAYPATTPTGMMAYGMPSQVGGVPVMTQPTLIYSQPVMRPANPFGPVPGAQLSAASSPSSQSPHRASGKDPFAELSLQDFL</sequence>
<dbReference type="Pfam" id="PF07651">
    <property type="entry name" value="ANTH"/>
    <property type="match status" value="1"/>
</dbReference>
<dbReference type="FunFam" id="1.25.40.90:FF:000034">
    <property type="entry name" value="Phosphatidylinositol-binding clathrin assembly protein-like"/>
    <property type="match status" value="1"/>
</dbReference>
<dbReference type="GO" id="GO:0005794">
    <property type="term" value="C:Golgi apparatus"/>
    <property type="evidence" value="ECO:0007669"/>
    <property type="project" value="UniProtKB-SubCell"/>
</dbReference>
<comment type="subcellular location">
    <subcellularLocation>
        <location evidence="1">Cytoplasmic vesicle</location>
        <location evidence="1">Clathrin-coated vesicle</location>
    </subcellularLocation>
    <subcellularLocation>
        <location evidence="2">Golgi apparatus</location>
    </subcellularLocation>
    <subcellularLocation>
        <location evidence="3">Membrane</location>
        <location evidence="3">Clathrin-coated pit</location>
    </subcellularLocation>
</comment>
<dbReference type="GeneID" id="102376250"/>
<dbReference type="InterPro" id="IPR045192">
    <property type="entry name" value="AP180-like"/>
</dbReference>
<keyword evidence="9" id="KW-0968">Cytoplasmic vesicle</keyword>
<evidence type="ECO:0000256" key="9">
    <source>
        <dbReference type="ARBA" id="ARBA00023329"/>
    </source>
</evidence>
<dbReference type="InterPro" id="IPR013809">
    <property type="entry name" value="ENTH"/>
</dbReference>
<evidence type="ECO:0000256" key="5">
    <source>
        <dbReference type="ARBA" id="ARBA00022583"/>
    </source>
</evidence>
<accession>A0A1U7S9J4</accession>
<dbReference type="Gene3D" id="1.20.58.150">
    <property type="entry name" value="ANTH domain"/>
    <property type="match status" value="1"/>
</dbReference>
<feature type="coiled-coil region" evidence="10">
    <location>
        <begin position="287"/>
        <end position="314"/>
    </location>
</feature>
<dbReference type="GO" id="GO:0030136">
    <property type="term" value="C:clathrin-coated vesicle"/>
    <property type="evidence" value="ECO:0007669"/>
    <property type="project" value="UniProtKB-SubCell"/>
</dbReference>
<evidence type="ECO:0000256" key="8">
    <source>
        <dbReference type="ARBA" id="ARBA00023176"/>
    </source>
</evidence>
<reference evidence="14" key="1">
    <citation type="submission" date="2025-08" db="UniProtKB">
        <authorList>
            <consortium name="RefSeq"/>
        </authorList>
    </citation>
    <scope>IDENTIFICATION</scope>
</reference>
<dbReference type="InterPro" id="IPR011417">
    <property type="entry name" value="ANTH_dom"/>
</dbReference>
<feature type="region of interest" description="Disordered" evidence="11">
    <location>
        <begin position="564"/>
        <end position="601"/>
    </location>
</feature>
<name>A0A1U7S9J4_ALLSI</name>
<dbReference type="AlphaFoldDB" id="A0A1U7S9J4"/>
<dbReference type="FunFam" id="1.20.58.150:FF:000001">
    <property type="entry name" value="phosphatidylinositol-binding clathrin assembly protein-like isoform X1"/>
    <property type="match status" value="1"/>
</dbReference>
<keyword evidence="5" id="KW-0254">Endocytosis</keyword>
<dbReference type="RefSeq" id="XP_006037262.1">
    <property type="nucleotide sequence ID" value="XM_006037200.2"/>
</dbReference>
<dbReference type="CTD" id="8301"/>
<evidence type="ECO:0000313" key="14">
    <source>
        <dbReference type="RefSeq" id="XP_006037262.1"/>
    </source>
</evidence>
<dbReference type="GO" id="GO:0032050">
    <property type="term" value="F:clathrin heavy chain binding"/>
    <property type="evidence" value="ECO:0007669"/>
    <property type="project" value="TreeGrafter"/>
</dbReference>
<dbReference type="PANTHER" id="PTHR22951">
    <property type="entry name" value="CLATHRIN ASSEMBLY PROTEIN"/>
    <property type="match status" value="1"/>
</dbReference>
<dbReference type="CDD" id="cd16985">
    <property type="entry name" value="ANTH_N_AP180"/>
    <property type="match status" value="1"/>
</dbReference>
<evidence type="ECO:0000256" key="10">
    <source>
        <dbReference type="SAM" id="Coils"/>
    </source>
</evidence>
<dbReference type="SUPFAM" id="SSF89009">
    <property type="entry name" value="GAT-like domain"/>
    <property type="match status" value="1"/>
</dbReference>
<dbReference type="PROSITE" id="PS50942">
    <property type="entry name" value="ENTH"/>
    <property type="match status" value="1"/>
</dbReference>
<evidence type="ECO:0000256" key="4">
    <source>
        <dbReference type="ARBA" id="ARBA00008011"/>
    </source>
</evidence>
<dbReference type="SMART" id="SM00273">
    <property type="entry name" value="ENTH"/>
    <property type="match status" value="1"/>
</dbReference>
<evidence type="ECO:0000256" key="6">
    <source>
        <dbReference type="ARBA" id="ARBA00023034"/>
    </source>
</evidence>
<keyword evidence="8" id="KW-0168">Coated pit</keyword>
<evidence type="ECO:0000313" key="13">
    <source>
        <dbReference type="Proteomes" id="UP000189705"/>
    </source>
</evidence>
<dbReference type="GO" id="GO:0005905">
    <property type="term" value="C:clathrin-coated pit"/>
    <property type="evidence" value="ECO:0007669"/>
    <property type="project" value="UniProtKB-SubCell"/>
</dbReference>
<dbReference type="GO" id="GO:0008021">
    <property type="term" value="C:synaptic vesicle"/>
    <property type="evidence" value="ECO:0007669"/>
    <property type="project" value="TreeGrafter"/>
</dbReference>